<reference evidence="1 2" key="1">
    <citation type="submission" date="2017-06" db="EMBL/GenBank/DDBJ databases">
        <title>Genome sequencing of cyanobaciteial culture collection at National Institute for Environmental Studies (NIES).</title>
        <authorList>
            <person name="Hirose Y."/>
            <person name="Shimura Y."/>
            <person name="Fujisawa T."/>
            <person name="Nakamura Y."/>
            <person name="Kawachi M."/>
        </authorList>
    </citation>
    <scope>NUCLEOTIDE SEQUENCE [LARGE SCALE GENOMIC DNA]</scope>
    <source>
        <strain evidence="1 2">NIES-23</strain>
        <plasmid evidence="2">Plasmid Plasmid3 dna</plasmid>
    </source>
</reference>
<dbReference type="AlphaFoldDB" id="A0A1Z4KWP7"/>
<evidence type="ECO:0000313" key="1">
    <source>
        <dbReference type="EMBL" id="BAY73293.1"/>
    </source>
</evidence>
<keyword evidence="1" id="KW-0614">Plasmid</keyword>
<proteinExistence type="predicted"/>
<gene>
    <name evidence="1" type="ORF">NIES23_61210</name>
</gene>
<sequence length="440" mass="49469">MSHNVFTIFNHGTDFHRDANPDELINQLSMAMEGKEARIIQTGERTEENPMPFALESDEATYLQCEGPGSVEVSAEDSSSGVHHAYPGKFNPIFGIEKGEGKSQNPGLTLKGTKQYWFFGEKEADEFQLSFMGNTAEVWRQMGRALGDGWDDNVYKAVWMLTHLKYEMSQPIDTVNIIGWSRGAVTCLKIANKLFEIFEDTINVNVFAVDPVPGGYTKRTLDMLAIPPNVRNYLAVLALDADGRNFQLTDRTDMKLLAPKSQYGKGGNPDSLNPGHIKPHVHFLPIPGNHSDVVNANLSHPLVKNSAILCRHLAWQFLTTHGTPIKQEWKLSNDEISSLYNQMLPKLGEIAKAASTGGWLSPIEGFKTERAVRKHRGEYVHEPDKYINEHHRLCVLKQDYSPVPNADIQFSQSDWTQWEENKTLSLPQKQSHLQLMGITV</sequence>
<accession>A0A1Z4KWP7</accession>
<dbReference type="EMBL" id="AP018219">
    <property type="protein sequence ID" value="BAY73293.1"/>
    <property type="molecule type" value="Genomic_DNA"/>
</dbReference>
<evidence type="ECO:0000313" key="2">
    <source>
        <dbReference type="Proteomes" id="UP000217507"/>
    </source>
</evidence>
<protein>
    <recommendedName>
        <fullName evidence="3">DUF2235 domain-containing protein</fullName>
    </recommendedName>
</protein>
<dbReference type="Proteomes" id="UP000217507">
    <property type="component" value="Plasmid Plasmid3 dna"/>
</dbReference>
<evidence type="ECO:0008006" key="3">
    <source>
        <dbReference type="Google" id="ProtNLM"/>
    </source>
</evidence>
<organism evidence="1 2">
    <name type="scientific">Trichormus variabilis NIES-23</name>
    <dbReference type="NCBI Taxonomy" id="1973479"/>
    <lineage>
        <taxon>Bacteria</taxon>
        <taxon>Bacillati</taxon>
        <taxon>Cyanobacteriota</taxon>
        <taxon>Cyanophyceae</taxon>
        <taxon>Nostocales</taxon>
        <taxon>Nostocaceae</taxon>
        <taxon>Trichormus</taxon>
    </lineage>
</organism>
<name>A0A1Z4KWP7_ANAVA</name>
<geneLocation type="plasmid" evidence="1">
    <name>plasmid3</name>
</geneLocation>